<keyword evidence="12" id="KW-1185">Reference proteome</keyword>
<keyword evidence="7" id="KW-0315">Glutamine amidotransferase</keyword>
<accession>A0ABR7KYY6</accession>
<dbReference type="InterPro" id="IPR047084">
    <property type="entry name" value="GFAT_N"/>
</dbReference>
<keyword evidence="5 8" id="KW-0808">Transferase</keyword>
<evidence type="ECO:0000256" key="5">
    <source>
        <dbReference type="ARBA" id="ARBA00022679"/>
    </source>
</evidence>
<protein>
    <recommendedName>
        <fullName evidence="3 8">Glutamine--fructose-6-phosphate aminotransferase [isomerizing]</fullName>
        <ecNumber evidence="2 8">2.6.1.16</ecNumber>
    </recommendedName>
    <alternativeName>
        <fullName evidence="8">D-fructose-6-phosphate amidotransferase</fullName>
    </alternativeName>
    <alternativeName>
        <fullName evidence="8">GFAT</fullName>
    </alternativeName>
    <alternativeName>
        <fullName evidence="8">Glucosamine-6-phosphate synthase</fullName>
    </alternativeName>
    <alternativeName>
        <fullName evidence="8">Hexosephosphate aminotransferase</fullName>
    </alternativeName>
    <alternativeName>
        <fullName evidence="8">L-glutamine--D-fructose-6-phosphate amidotransferase</fullName>
    </alternativeName>
</protein>
<dbReference type="InterPro" id="IPR035466">
    <property type="entry name" value="GlmS/AgaS_SIS"/>
</dbReference>
<dbReference type="InterPro" id="IPR017932">
    <property type="entry name" value="GATase_2_dom"/>
</dbReference>
<comment type="caution">
    <text evidence="11">The sequence shown here is derived from an EMBL/GenBank/DDBJ whole genome shotgun (WGS) entry which is preliminary data.</text>
</comment>
<evidence type="ECO:0000313" key="12">
    <source>
        <dbReference type="Proteomes" id="UP000652755"/>
    </source>
</evidence>
<dbReference type="SUPFAM" id="SSF53697">
    <property type="entry name" value="SIS domain"/>
    <property type="match status" value="1"/>
</dbReference>
<keyword evidence="6" id="KW-0677">Repeat</keyword>
<dbReference type="GO" id="GO:0004360">
    <property type="term" value="F:glutamine-fructose-6-phosphate transaminase (isomerizing) activity"/>
    <property type="evidence" value="ECO:0007669"/>
    <property type="project" value="UniProtKB-EC"/>
</dbReference>
<dbReference type="Gene3D" id="3.40.50.10490">
    <property type="entry name" value="Glucose-6-phosphate isomerase like protein, domain 1"/>
    <property type="match status" value="2"/>
</dbReference>
<dbReference type="HAMAP" id="MF_00164">
    <property type="entry name" value="GlmS"/>
    <property type="match status" value="1"/>
</dbReference>
<evidence type="ECO:0000256" key="4">
    <source>
        <dbReference type="ARBA" id="ARBA00022576"/>
    </source>
</evidence>
<feature type="active site" description="Nucleophile; for GATase activity" evidence="8">
    <location>
        <position position="2"/>
    </location>
</feature>
<feature type="initiator methionine" description="Removed" evidence="8">
    <location>
        <position position="1"/>
    </location>
</feature>
<dbReference type="InterPro" id="IPR001347">
    <property type="entry name" value="SIS_dom"/>
</dbReference>
<feature type="domain" description="SIS" evidence="10">
    <location>
        <begin position="461"/>
        <end position="602"/>
    </location>
</feature>
<dbReference type="CDD" id="cd05008">
    <property type="entry name" value="SIS_GlmS_GlmD_1"/>
    <property type="match status" value="1"/>
</dbReference>
<name>A0ABR7KYY6_9SPHI</name>
<evidence type="ECO:0000256" key="8">
    <source>
        <dbReference type="HAMAP-Rule" id="MF_00164"/>
    </source>
</evidence>
<dbReference type="PANTHER" id="PTHR10937">
    <property type="entry name" value="GLUCOSAMINE--FRUCTOSE-6-PHOSPHATE AMINOTRANSFERASE, ISOMERIZING"/>
    <property type="match status" value="1"/>
</dbReference>
<dbReference type="CDD" id="cd05009">
    <property type="entry name" value="SIS_GlmS_GlmD_2"/>
    <property type="match status" value="1"/>
</dbReference>
<reference evidence="11 12" key="1">
    <citation type="submission" date="2020-08" db="EMBL/GenBank/DDBJ databases">
        <authorList>
            <person name="Sun Q."/>
            <person name="Inoue M."/>
        </authorList>
    </citation>
    <scope>NUCLEOTIDE SEQUENCE [LARGE SCALE GENOMIC DNA]</scope>
    <source>
        <strain evidence="11 12">CCM 8938</strain>
    </source>
</reference>
<proteinExistence type="inferred from homology"/>
<dbReference type="NCBIfam" id="NF001484">
    <property type="entry name" value="PRK00331.1"/>
    <property type="match status" value="1"/>
</dbReference>
<dbReference type="InterPro" id="IPR046348">
    <property type="entry name" value="SIS_dom_sf"/>
</dbReference>
<keyword evidence="4 8" id="KW-0032">Aminotransferase</keyword>
<dbReference type="Gene3D" id="3.60.20.10">
    <property type="entry name" value="Glutamine Phosphoribosylpyrophosphate, subunit 1, domain 1"/>
    <property type="match status" value="1"/>
</dbReference>
<dbReference type="InterPro" id="IPR029055">
    <property type="entry name" value="Ntn_hydrolases_N"/>
</dbReference>
<organism evidence="11 12">
    <name type="scientific">Pedobacter fastidiosus</name>
    <dbReference type="NCBI Taxonomy" id="2765361"/>
    <lineage>
        <taxon>Bacteria</taxon>
        <taxon>Pseudomonadati</taxon>
        <taxon>Bacteroidota</taxon>
        <taxon>Sphingobacteriia</taxon>
        <taxon>Sphingobacteriales</taxon>
        <taxon>Sphingobacteriaceae</taxon>
        <taxon>Pedobacter</taxon>
    </lineage>
</organism>
<dbReference type="EC" id="2.6.1.16" evidence="2 8"/>
<dbReference type="SUPFAM" id="SSF56235">
    <property type="entry name" value="N-terminal nucleophile aminohydrolases (Ntn hydrolases)"/>
    <property type="match status" value="1"/>
</dbReference>
<keyword evidence="8" id="KW-0963">Cytoplasm</keyword>
<dbReference type="InterPro" id="IPR005855">
    <property type="entry name" value="GFAT"/>
</dbReference>
<sequence>MCGIVGYIGYREAWPIVLKGLKRLEYRGYDSAGIALANSSGQHIYKKVGKVAALEEFAEDKDKTGTIAMGHTRWATHGVPSDRNSHPHTSNNDKLSIIHNGIIENYATLKEELSSRGHEFKSDTDTEVLIHLIEEIQKIEQIDLLEAVRLALREVTGAYAIVIMDKENPDRLIAARKGSPMVIGVGKGEYFIASDATPIIEYTKNVIYLNDNEIALVTKDDLLVKKLDNVVQTPLIQELQLQLEMLEKGGFDHFMLKEIYEQPRSIRDCMRGRIYPEEGKVQLGGIKEFVEKLKNIDRIIIVACGTSWHAGLVGEYLIEEYARIPVEVEYASEFRYRNPIITEKDVVIAISQSGETADTMAAIEMAKERGATIFGICNVAGASIPRLTHAGVYTHAGPEIGVASTKAFTAQVTVLTLMAFYMAQQKGTITQSKLIALLTELDNIPDKIQIALESNDLIKEVASKIKDSRNCLFLGRGSGFPVALEGALKLKEISYIHAEGYPAAEMKHGPIALIDEEMPVVFIATQNSSYEKVISNIQEVKARKGKVIAIVTQGDTEVKKMADYCIEIPDSDEAFLPLLATIPLQLLSYHIAVMRGCNVDQPRNLAKSVTVE</sequence>
<dbReference type="NCBIfam" id="TIGR01135">
    <property type="entry name" value="glmS"/>
    <property type="match status" value="1"/>
</dbReference>
<evidence type="ECO:0000313" key="11">
    <source>
        <dbReference type="EMBL" id="MBC6113045.1"/>
    </source>
</evidence>
<evidence type="ECO:0000256" key="6">
    <source>
        <dbReference type="ARBA" id="ARBA00022737"/>
    </source>
</evidence>
<dbReference type="Pfam" id="PF13522">
    <property type="entry name" value="GATase_6"/>
    <property type="match status" value="1"/>
</dbReference>
<comment type="catalytic activity">
    <reaction evidence="1 8">
        <text>D-fructose 6-phosphate + L-glutamine = D-glucosamine 6-phosphate + L-glutamate</text>
        <dbReference type="Rhea" id="RHEA:13237"/>
        <dbReference type="ChEBI" id="CHEBI:29985"/>
        <dbReference type="ChEBI" id="CHEBI:58359"/>
        <dbReference type="ChEBI" id="CHEBI:58725"/>
        <dbReference type="ChEBI" id="CHEBI:61527"/>
        <dbReference type="EC" id="2.6.1.16"/>
    </reaction>
</comment>
<dbReference type="RefSeq" id="WP_187073465.1">
    <property type="nucleotide sequence ID" value="NZ_JACRYL010000033.1"/>
</dbReference>
<evidence type="ECO:0000256" key="2">
    <source>
        <dbReference type="ARBA" id="ARBA00012916"/>
    </source>
</evidence>
<feature type="domain" description="SIS" evidence="10">
    <location>
        <begin position="289"/>
        <end position="428"/>
    </location>
</feature>
<dbReference type="Proteomes" id="UP000652755">
    <property type="component" value="Unassembled WGS sequence"/>
</dbReference>
<feature type="domain" description="Glutamine amidotransferase type-2" evidence="9">
    <location>
        <begin position="2"/>
        <end position="220"/>
    </location>
</feature>
<dbReference type="EMBL" id="JACRYL010000033">
    <property type="protein sequence ID" value="MBC6113045.1"/>
    <property type="molecule type" value="Genomic_DNA"/>
</dbReference>
<evidence type="ECO:0000259" key="9">
    <source>
        <dbReference type="PROSITE" id="PS51278"/>
    </source>
</evidence>
<dbReference type="CDD" id="cd00714">
    <property type="entry name" value="GFAT"/>
    <property type="match status" value="1"/>
</dbReference>
<dbReference type="PROSITE" id="PS51464">
    <property type="entry name" value="SIS"/>
    <property type="match status" value="2"/>
</dbReference>
<dbReference type="InterPro" id="IPR035490">
    <property type="entry name" value="GlmS/FrlB_SIS"/>
</dbReference>
<evidence type="ECO:0000256" key="3">
    <source>
        <dbReference type="ARBA" id="ARBA00016090"/>
    </source>
</evidence>
<dbReference type="PANTHER" id="PTHR10937:SF0">
    <property type="entry name" value="GLUTAMINE--FRUCTOSE-6-PHOSPHATE TRANSAMINASE (ISOMERIZING)"/>
    <property type="match status" value="1"/>
</dbReference>
<evidence type="ECO:0000259" key="10">
    <source>
        <dbReference type="PROSITE" id="PS51464"/>
    </source>
</evidence>
<evidence type="ECO:0000256" key="7">
    <source>
        <dbReference type="ARBA" id="ARBA00022962"/>
    </source>
</evidence>
<evidence type="ECO:0000256" key="1">
    <source>
        <dbReference type="ARBA" id="ARBA00001031"/>
    </source>
</evidence>
<feature type="active site" description="For Fru-6P isomerization activity" evidence="8">
    <location>
        <position position="607"/>
    </location>
</feature>
<dbReference type="PROSITE" id="PS51278">
    <property type="entry name" value="GATASE_TYPE_2"/>
    <property type="match status" value="1"/>
</dbReference>
<comment type="subunit">
    <text evidence="8">Homodimer.</text>
</comment>
<comment type="subcellular location">
    <subcellularLocation>
        <location evidence="8">Cytoplasm</location>
    </subcellularLocation>
</comment>
<comment type="function">
    <text evidence="8">Catalyzes the first step in hexosamine metabolism, converting fructose-6P into glucosamine-6P using glutamine as a nitrogen source.</text>
</comment>
<dbReference type="Pfam" id="PF01380">
    <property type="entry name" value="SIS"/>
    <property type="match status" value="2"/>
</dbReference>
<gene>
    <name evidence="8 11" type="primary">glmS</name>
    <name evidence="11" type="ORF">H7U22_21725</name>
</gene>